<dbReference type="EMBL" id="CH480833">
    <property type="protein sequence ID" value="EDW46330.1"/>
    <property type="molecule type" value="Genomic_DNA"/>
</dbReference>
<dbReference type="OMA" id="CTDLFRY"/>
<sequence>MPETATICSANRAVTKNREQNKALSYHTDAKANFPYTASMRPLFLLRVQFMCTDLFRYRLLECQRRQVQNTEVGSEGILSIK</sequence>
<evidence type="ECO:0000313" key="2">
    <source>
        <dbReference type="Proteomes" id="UP000001292"/>
    </source>
</evidence>
<reference evidence="1 2" key="1">
    <citation type="journal article" date="2007" name="Nature">
        <title>Evolution of genes and genomes on the Drosophila phylogeny.</title>
        <authorList>
            <consortium name="Drosophila 12 Genomes Consortium"/>
            <person name="Clark A.G."/>
            <person name="Eisen M.B."/>
            <person name="Smith D.R."/>
            <person name="Bergman C.M."/>
            <person name="Oliver B."/>
            <person name="Markow T.A."/>
            <person name="Kaufman T.C."/>
            <person name="Kellis M."/>
            <person name="Gelbart W."/>
            <person name="Iyer V.N."/>
            <person name="Pollard D.A."/>
            <person name="Sackton T.B."/>
            <person name="Larracuente A.M."/>
            <person name="Singh N.D."/>
            <person name="Abad J.P."/>
            <person name="Abt D.N."/>
            <person name="Adryan B."/>
            <person name="Aguade M."/>
            <person name="Akashi H."/>
            <person name="Anderson W.W."/>
            <person name="Aquadro C.F."/>
            <person name="Ardell D.H."/>
            <person name="Arguello R."/>
            <person name="Artieri C.G."/>
            <person name="Barbash D.A."/>
            <person name="Barker D."/>
            <person name="Barsanti P."/>
            <person name="Batterham P."/>
            <person name="Batzoglou S."/>
            <person name="Begun D."/>
            <person name="Bhutkar A."/>
            <person name="Blanco E."/>
            <person name="Bosak S.A."/>
            <person name="Bradley R.K."/>
            <person name="Brand A.D."/>
            <person name="Brent M.R."/>
            <person name="Brooks A.N."/>
            <person name="Brown R.H."/>
            <person name="Butlin R.K."/>
            <person name="Caggese C."/>
            <person name="Calvi B.R."/>
            <person name="Bernardo de Carvalho A."/>
            <person name="Caspi A."/>
            <person name="Castrezana S."/>
            <person name="Celniker S.E."/>
            <person name="Chang J.L."/>
            <person name="Chapple C."/>
            <person name="Chatterji S."/>
            <person name="Chinwalla A."/>
            <person name="Civetta A."/>
            <person name="Clifton S.W."/>
            <person name="Comeron J.M."/>
            <person name="Costello J.C."/>
            <person name="Coyne J.A."/>
            <person name="Daub J."/>
            <person name="David R.G."/>
            <person name="Delcher A.L."/>
            <person name="Delehaunty K."/>
            <person name="Do C.B."/>
            <person name="Ebling H."/>
            <person name="Edwards K."/>
            <person name="Eickbush T."/>
            <person name="Evans J.D."/>
            <person name="Filipski A."/>
            <person name="Findeiss S."/>
            <person name="Freyhult E."/>
            <person name="Fulton L."/>
            <person name="Fulton R."/>
            <person name="Garcia A.C."/>
            <person name="Gardiner A."/>
            <person name="Garfield D.A."/>
            <person name="Garvin B.E."/>
            <person name="Gibson G."/>
            <person name="Gilbert D."/>
            <person name="Gnerre S."/>
            <person name="Godfrey J."/>
            <person name="Good R."/>
            <person name="Gotea V."/>
            <person name="Gravely B."/>
            <person name="Greenberg A.J."/>
            <person name="Griffiths-Jones S."/>
            <person name="Gross S."/>
            <person name="Guigo R."/>
            <person name="Gustafson E.A."/>
            <person name="Haerty W."/>
            <person name="Hahn M.W."/>
            <person name="Halligan D.L."/>
            <person name="Halpern A.L."/>
            <person name="Halter G.M."/>
            <person name="Han M.V."/>
            <person name="Heger A."/>
            <person name="Hillier L."/>
            <person name="Hinrichs A.S."/>
            <person name="Holmes I."/>
            <person name="Hoskins R.A."/>
            <person name="Hubisz M.J."/>
            <person name="Hultmark D."/>
            <person name="Huntley M.A."/>
            <person name="Jaffe D.B."/>
            <person name="Jagadeeshan S."/>
            <person name="Jeck W.R."/>
            <person name="Johnson J."/>
            <person name="Jones C.D."/>
            <person name="Jordan W.C."/>
            <person name="Karpen G.H."/>
            <person name="Kataoka E."/>
            <person name="Keightley P.D."/>
            <person name="Kheradpour P."/>
            <person name="Kirkness E.F."/>
            <person name="Koerich L.B."/>
            <person name="Kristiansen K."/>
            <person name="Kudrna D."/>
            <person name="Kulathinal R.J."/>
            <person name="Kumar S."/>
            <person name="Kwok R."/>
            <person name="Lander E."/>
            <person name="Langley C.H."/>
            <person name="Lapoint R."/>
            <person name="Lazzaro B.P."/>
            <person name="Lee S.J."/>
            <person name="Levesque L."/>
            <person name="Li R."/>
            <person name="Lin C.F."/>
            <person name="Lin M.F."/>
            <person name="Lindblad-Toh K."/>
            <person name="Llopart A."/>
            <person name="Long M."/>
            <person name="Low L."/>
            <person name="Lozovsky E."/>
            <person name="Lu J."/>
            <person name="Luo M."/>
            <person name="Machado C.A."/>
            <person name="Makalowski W."/>
            <person name="Marzo M."/>
            <person name="Matsuda M."/>
            <person name="Matzkin L."/>
            <person name="McAllister B."/>
            <person name="McBride C.S."/>
            <person name="McKernan B."/>
            <person name="McKernan K."/>
            <person name="Mendez-Lago M."/>
            <person name="Minx P."/>
            <person name="Mollenhauer M.U."/>
            <person name="Montooth K."/>
            <person name="Mount S.M."/>
            <person name="Mu X."/>
            <person name="Myers E."/>
            <person name="Negre B."/>
            <person name="Newfeld S."/>
            <person name="Nielsen R."/>
            <person name="Noor M.A."/>
            <person name="O'Grady P."/>
            <person name="Pachter L."/>
            <person name="Papaceit M."/>
            <person name="Parisi M.J."/>
            <person name="Parisi M."/>
            <person name="Parts L."/>
            <person name="Pedersen J.S."/>
            <person name="Pesole G."/>
            <person name="Phillippy A.M."/>
            <person name="Ponting C.P."/>
            <person name="Pop M."/>
            <person name="Porcelli D."/>
            <person name="Powell J.R."/>
            <person name="Prohaska S."/>
            <person name="Pruitt K."/>
            <person name="Puig M."/>
            <person name="Quesneville H."/>
            <person name="Ram K.R."/>
            <person name="Rand D."/>
            <person name="Rasmussen M.D."/>
            <person name="Reed L.K."/>
            <person name="Reenan R."/>
            <person name="Reily A."/>
            <person name="Remington K.A."/>
            <person name="Rieger T.T."/>
            <person name="Ritchie M.G."/>
            <person name="Robin C."/>
            <person name="Rogers Y.H."/>
            <person name="Rohde C."/>
            <person name="Rozas J."/>
            <person name="Rubenfield M.J."/>
            <person name="Ruiz A."/>
            <person name="Russo S."/>
            <person name="Salzberg S.L."/>
            <person name="Sanchez-Gracia A."/>
            <person name="Saranga D.J."/>
            <person name="Sato H."/>
            <person name="Schaeffer S.W."/>
            <person name="Schatz M.C."/>
            <person name="Schlenke T."/>
            <person name="Schwartz R."/>
            <person name="Segarra C."/>
            <person name="Singh R.S."/>
            <person name="Sirot L."/>
            <person name="Sirota M."/>
            <person name="Sisneros N.B."/>
            <person name="Smith C.D."/>
            <person name="Smith T.F."/>
            <person name="Spieth J."/>
            <person name="Stage D.E."/>
            <person name="Stark A."/>
            <person name="Stephan W."/>
            <person name="Strausberg R.L."/>
            <person name="Strempel S."/>
            <person name="Sturgill D."/>
            <person name="Sutton G."/>
            <person name="Sutton G.G."/>
            <person name="Tao W."/>
            <person name="Teichmann S."/>
            <person name="Tobari Y.N."/>
            <person name="Tomimura Y."/>
            <person name="Tsolas J.M."/>
            <person name="Valente V.L."/>
            <person name="Venter E."/>
            <person name="Venter J.C."/>
            <person name="Vicario S."/>
            <person name="Vieira F.G."/>
            <person name="Vilella A.J."/>
            <person name="Villasante A."/>
            <person name="Walenz B."/>
            <person name="Wang J."/>
            <person name="Wasserman M."/>
            <person name="Watts T."/>
            <person name="Wilson D."/>
            <person name="Wilson R.K."/>
            <person name="Wing R.A."/>
            <person name="Wolfner M.F."/>
            <person name="Wong A."/>
            <person name="Wong G.K."/>
            <person name="Wu C.I."/>
            <person name="Wu G."/>
            <person name="Yamamoto D."/>
            <person name="Yang H.P."/>
            <person name="Yang S.P."/>
            <person name="Yorke J.A."/>
            <person name="Yoshida K."/>
            <person name="Zdobnov E."/>
            <person name="Zhang P."/>
            <person name="Zhang Y."/>
            <person name="Zimin A.V."/>
            <person name="Baldwin J."/>
            <person name="Abdouelleil A."/>
            <person name="Abdulkadir J."/>
            <person name="Abebe A."/>
            <person name="Abera B."/>
            <person name="Abreu J."/>
            <person name="Acer S.C."/>
            <person name="Aftuck L."/>
            <person name="Alexander A."/>
            <person name="An P."/>
            <person name="Anderson E."/>
            <person name="Anderson S."/>
            <person name="Arachi H."/>
            <person name="Azer M."/>
            <person name="Bachantsang P."/>
            <person name="Barry A."/>
            <person name="Bayul T."/>
            <person name="Berlin A."/>
            <person name="Bessette D."/>
            <person name="Bloom T."/>
            <person name="Blye J."/>
            <person name="Boguslavskiy L."/>
            <person name="Bonnet C."/>
            <person name="Boukhgalter B."/>
            <person name="Bourzgui I."/>
            <person name="Brown A."/>
            <person name="Cahill P."/>
            <person name="Channer S."/>
            <person name="Cheshatsang Y."/>
            <person name="Chuda L."/>
            <person name="Citroen M."/>
            <person name="Collymore A."/>
            <person name="Cooke P."/>
            <person name="Costello M."/>
            <person name="D'Aco K."/>
            <person name="Daza R."/>
            <person name="De Haan G."/>
            <person name="DeGray S."/>
            <person name="DeMaso C."/>
            <person name="Dhargay N."/>
            <person name="Dooley K."/>
            <person name="Dooley E."/>
            <person name="Doricent M."/>
            <person name="Dorje P."/>
            <person name="Dorjee K."/>
            <person name="Dupes A."/>
            <person name="Elong R."/>
            <person name="Falk J."/>
            <person name="Farina A."/>
            <person name="Faro S."/>
            <person name="Ferguson D."/>
            <person name="Fisher S."/>
            <person name="Foley C.D."/>
            <person name="Franke A."/>
            <person name="Friedrich D."/>
            <person name="Gadbois L."/>
            <person name="Gearin G."/>
            <person name="Gearin C.R."/>
            <person name="Giannoukos G."/>
            <person name="Goode T."/>
            <person name="Graham J."/>
            <person name="Grandbois E."/>
            <person name="Grewal S."/>
            <person name="Gyaltsen K."/>
            <person name="Hafez N."/>
            <person name="Hagos B."/>
            <person name="Hall J."/>
            <person name="Henson C."/>
            <person name="Hollinger A."/>
            <person name="Honan T."/>
            <person name="Huard M.D."/>
            <person name="Hughes L."/>
            <person name="Hurhula B."/>
            <person name="Husby M.E."/>
            <person name="Kamat A."/>
            <person name="Kanga B."/>
            <person name="Kashin S."/>
            <person name="Khazanovich D."/>
            <person name="Kisner P."/>
            <person name="Lance K."/>
            <person name="Lara M."/>
            <person name="Lee W."/>
            <person name="Lennon N."/>
            <person name="Letendre F."/>
            <person name="LeVine R."/>
            <person name="Lipovsky A."/>
            <person name="Liu X."/>
            <person name="Liu J."/>
            <person name="Liu S."/>
            <person name="Lokyitsang T."/>
            <person name="Lokyitsang Y."/>
            <person name="Lubonja R."/>
            <person name="Lui A."/>
            <person name="MacDonald P."/>
            <person name="Magnisalis V."/>
            <person name="Maru K."/>
            <person name="Matthews C."/>
            <person name="McCusker W."/>
            <person name="McDonough S."/>
            <person name="Mehta T."/>
            <person name="Meldrim J."/>
            <person name="Meneus L."/>
            <person name="Mihai O."/>
            <person name="Mihalev A."/>
            <person name="Mihova T."/>
            <person name="Mittelman R."/>
            <person name="Mlenga V."/>
            <person name="Montmayeur A."/>
            <person name="Mulrain L."/>
            <person name="Navidi A."/>
            <person name="Naylor J."/>
            <person name="Negash T."/>
            <person name="Nguyen T."/>
            <person name="Nguyen N."/>
            <person name="Nicol R."/>
            <person name="Norbu C."/>
            <person name="Norbu N."/>
            <person name="Novod N."/>
            <person name="O'Neill B."/>
            <person name="Osman S."/>
            <person name="Markiewicz E."/>
            <person name="Oyono O.L."/>
            <person name="Patti C."/>
            <person name="Phunkhang P."/>
            <person name="Pierre F."/>
            <person name="Priest M."/>
            <person name="Raghuraman S."/>
            <person name="Rege F."/>
            <person name="Reyes R."/>
            <person name="Rise C."/>
            <person name="Rogov P."/>
            <person name="Ross K."/>
            <person name="Ryan E."/>
            <person name="Settipalli S."/>
            <person name="Shea T."/>
            <person name="Sherpa N."/>
            <person name="Shi L."/>
            <person name="Shih D."/>
            <person name="Sparrow T."/>
            <person name="Spaulding J."/>
            <person name="Stalker J."/>
            <person name="Stange-Thomann N."/>
            <person name="Stavropoulos S."/>
            <person name="Stone C."/>
            <person name="Strader C."/>
            <person name="Tesfaye S."/>
            <person name="Thomson T."/>
            <person name="Thoulutsang Y."/>
            <person name="Thoulutsang D."/>
            <person name="Topham K."/>
            <person name="Topping I."/>
            <person name="Tsamla T."/>
            <person name="Vassiliev H."/>
            <person name="Vo A."/>
            <person name="Wangchuk T."/>
            <person name="Wangdi T."/>
            <person name="Weiand M."/>
            <person name="Wilkinson J."/>
            <person name="Wilson A."/>
            <person name="Yadav S."/>
            <person name="Young G."/>
            <person name="Yu Q."/>
            <person name="Zembek L."/>
            <person name="Zhong D."/>
            <person name="Zimmer A."/>
            <person name="Zwirko Z."/>
            <person name="Jaffe D.B."/>
            <person name="Alvarez P."/>
            <person name="Brockman W."/>
            <person name="Butler J."/>
            <person name="Chin C."/>
            <person name="Gnerre S."/>
            <person name="Grabherr M."/>
            <person name="Kleber M."/>
            <person name="Mauceli E."/>
            <person name="MacCallum I."/>
        </authorList>
    </citation>
    <scope>NUCLEOTIDE SEQUENCE [LARGE SCALE GENOMIC DNA]</scope>
    <source>
        <strain evidence="2">Rob3c / Tucson 14021-0248.25</strain>
    </source>
</reference>
<gene>
    <name evidence="1" type="primary">Dsec\GM23342</name>
    <name evidence="1" type="ORF">Dsec_GM23342</name>
</gene>
<dbReference type="HOGENOM" id="CLU_2500371_0_0_1"/>
<evidence type="ECO:0000313" key="1">
    <source>
        <dbReference type="EMBL" id="EDW46330.1"/>
    </source>
</evidence>
<name>B4IFA8_DROSE</name>
<proteinExistence type="predicted"/>
<dbReference type="PhylomeDB" id="B4IFA8"/>
<dbReference type="Proteomes" id="UP000001292">
    <property type="component" value="Unassembled WGS sequence"/>
</dbReference>
<dbReference type="AlphaFoldDB" id="B4IFA8"/>
<organism evidence="2">
    <name type="scientific">Drosophila sechellia</name>
    <name type="common">Fruit fly</name>
    <dbReference type="NCBI Taxonomy" id="7238"/>
    <lineage>
        <taxon>Eukaryota</taxon>
        <taxon>Metazoa</taxon>
        <taxon>Ecdysozoa</taxon>
        <taxon>Arthropoda</taxon>
        <taxon>Hexapoda</taxon>
        <taxon>Insecta</taxon>
        <taxon>Pterygota</taxon>
        <taxon>Neoptera</taxon>
        <taxon>Endopterygota</taxon>
        <taxon>Diptera</taxon>
        <taxon>Brachycera</taxon>
        <taxon>Muscomorpha</taxon>
        <taxon>Ephydroidea</taxon>
        <taxon>Drosophilidae</taxon>
        <taxon>Drosophila</taxon>
        <taxon>Sophophora</taxon>
    </lineage>
</organism>
<protein>
    <submittedName>
        <fullName evidence="1">GM23342</fullName>
    </submittedName>
</protein>
<accession>B4IFA8</accession>
<keyword evidence="2" id="KW-1185">Reference proteome</keyword>